<name>A0A165CWD8_EXIGL</name>
<feature type="region of interest" description="Disordered" evidence="1">
    <location>
        <begin position="127"/>
        <end position="165"/>
    </location>
</feature>
<feature type="compositionally biased region" description="Low complexity" evidence="1">
    <location>
        <begin position="202"/>
        <end position="211"/>
    </location>
</feature>
<feature type="region of interest" description="Disordered" evidence="1">
    <location>
        <begin position="198"/>
        <end position="234"/>
    </location>
</feature>
<proteinExistence type="predicted"/>
<reference evidence="2 3" key="1">
    <citation type="journal article" date="2016" name="Mol. Biol. Evol.">
        <title>Comparative Genomics of Early-Diverging Mushroom-Forming Fungi Provides Insights into the Origins of Lignocellulose Decay Capabilities.</title>
        <authorList>
            <person name="Nagy L.G."/>
            <person name="Riley R."/>
            <person name="Tritt A."/>
            <person name="Adam C."/>
            <person name="Daum C."/>
            <person name="Floudas D."/>
            <person name="Sun H."/>
            <person name="Yadav J.S."/>
            <person name="Pangilinan J."/>
            <person name="Larsson K.H."/>
            <person name="Matsuura K."/>
            <person name="Barry K."/>
            <person name="Labutti K."/>
            <person name="Kuo R."/>
            <person name="Ohm R.A."/>
            <person name="Bhattacharya S.S."/>
            <person name="Shirouzu T."/>
            <person name="Yoshinaga Y."/>
            <person name="Martin F.M."/>
            <person name="Grigoriev I.V."/>
            <person name="Hibbett D.S."/>
        </authorList>
    </citation>
    <scope>NUCLEOTIDE SEQUENCE [LARGE SCALE GENOMIC DNA]</scope>
    <source>
        <strain evidence="2 3">HHB12029</strain>
    </source>
</reference>
<dbReference type="InParanoid" id="A0A165CWD8"/>
<dbReference type="AlphaFoldDB" id="A0A165CWD8"/>
<sequence>MHPPTAHAIRVSTVDDARLLVEAVHHGRLPAYPVRLGRDGKHIVRPGTVFVYEYMGTSGIGRWTDGLKGYSGSTNRQGFLCYVLSEPPNGGPAWVRKTWSYTIDTPDGGEITWNFVAYDFDDEANGQNLGRVSDILPPPPPPPPPPHTTVDIPLTPPLSPSTSAASFDTDDALTIVTSPIYSPKIAYAPHHKNHSHRFIPYSRPSVSSRPSPRVRETRRATWPSAALSNPDSSSTPMCVLQNAATLCRHASQYRHLPPLPPSPSRSQRGFTFDDEMVMRFL</sequence>
<keyword evidence="3" id="KW-1185">Reference proteome</keyword>
<evidence type="ECO:0000313" key="3">
    <source>
        <dbReference type="Proteomes" id="UP000077266"/>
    </source>
</evidence>
<evidence type="ECO:0000313" key="2">
    <source>
        <dbReference type="EMBL" id="KZV83287.1"/>
    </source>
</evidence>
<dbReference type="Pfam" id="PF09729">
    <property type="entry name" value="Gti1_Pac2"/>
    <property type="match status" value="1"/>
</dbReference>
<evidence type="ECO:0000256" key="1">
    <source>
        <dbReference type="SAM" id="MobiDB-lite"/>
    </source>
</evidence>
<organism evidence="2 3">
    <name type="scientific">Exidia glandulosa HHB12029</name>
    <dbReference type="NCBI Taxonomy" id="1314781"/>
    <lineage>
        <taxon>Eukaryota</taxon>
        <taxon>Fungi</taxon>
        <taxon>Dikarya</taxon>
        <taxon>Basidiomycota</taxon>
        <taxon>Agaricomycotina</taxon>
        <taxon>Agaricomycetes</taxon>
        <taxon>Auriculariales</taxon>
        <taxon>Exidiaceae</taxon>
        <taxon>Exidia</taxon>
    </lineage>
</organism>
<feature type="compositionally biased region" description="Pro residues" evidence="1">
    <location>
        <begin position="136"/>
        <end position="147"/>
    </location>
</feature>
<dbReference type="Proteomes" id="UP000077266">
    <property type="component" value="Unassembled WGS sequence"/>
</dbReference>
<dbReference type="EMBL" id="KV426280">
    <property type="protein sequence ID" value="KZV83287.1"/>
    <property type="molecule type" value="Genomic_DNA"/>
</dbReference>
<gene>
    <name evidence="2" type="ORF">EXIGLDRAFT_728507</name>
</gene>
<accession>A0A165CWD8</accession>
<protein>
    <submittedName>
        <fullName evidence="2">Uncharacterized protein</fullName>
    </submittedName>
</protein>
<dbReference type="InterPro" id="IPR018608">
    <property type="entry name" value="Gti1/Pac2"/>
</dbReference>